<keyword evidence="2" id="KW-1185">Reference proteome</keyword>
<evidence type="ECO:0008006" key="3">
    <source>
        <dbReference type="Google" id="ProtNLM"/>
    </source>
</evidence>
<dbReference type="Proteomes" id="UP000268973">
    <property type="component" value="Unassembled WGS sequence"/>
</dbReference>
<proteinExistence type="predicted"/>
<evidence type="ECO:0000313" key="1">
    <source>
        <dbReference type="EMBL" id="RTZ13598.1"/>
    </source>
</evidence>
<dbReference type="AlphaFoldDB" id="A0A432CRT1"/>
<evidence type="ECO:0000313" key="2">
    <source>
        <dbReference type="Proteomes" id="UP000268973"/>
    </source>
</evidence>
<name>A0A432CRT1_9VIBR</name>
<sequence>MKELLKLYESYSTDFEDFWEKYKEFDVHGPILMSLESYFTQPKKVMIVGQETHGWCQSPSISEQTGAYKSFNFGEKYRSTPFWNVIRKIESTMGLEPYSIAWSNLNRYDQACGSPKLPVSVRVEELDHLLKSEVSILKPDVLILFTNHKYDSRLHKLYPEALFENIPELPDRHFKRVSHPELPSVTIRAPHPKTIRMQSWESSFIGFIEKIA</sequence>
<dbReference type="OrthoDB" id="6608549at2"/>
<dbReference type="RefSeq" id="WP_126575954.1">
    <property type="nucleotide sequence ID" value="NZ_RXZH01000018.1"/>
</dbReference>
<protein>
    <recommendedName>
        <fullName evidence="3">Uracil-DNA glycosylase</fullName>
    </recommendedName>
</protein>
<comment type="caution">
    <text evidence="1">The sequence shown here is derived from an EMBL/GenBank/DDBJ whole genome shotgun (WGS) entry which is preliminary data.</text>
</comment>
<accession>A0A432CRT1</accession>
<reference evidence="1 2" key="1">
    <citation type="submission" date="2018-12" db="EMBL/GenBank/DDBJ databases">
        <title>Vibrio sp. isolated from China Sea.</title>
        <authorList>
            <person name="Li Y."/>
        </authorList>
    </citation>
    <scope>NUCLEOTIDE SEQUENCE [LARGE SCALE GENOMIC DNA]</scope>
    <source>
        <strain evidence="1 2">BEI207</strain>
    </source>
</reference>
<dbReference type="EMBL" id="RXZH01000018">
    <property type="protein sequence ID" value="RTZ13598.1"/>
    <property type="molecule type" value="Genomic_DNA"/>
</dbReference>
<gene>
    <name evidence="1" type="ORF">EJ063_19520</name>
</gene>
<organism evidence="1 2">
    <name type="scientific">Vibrio aquaticus</name>
    <dbReference type="NCBI Taxonomy" id="2496559"/>
    <lineage>
        <taxon>Bacteria</taxon>
        <taxon>Pseudomonadati</taxon>
        <taxon>Pseudomonadota</taxon>
        <taxon>Gammaproteobacteria</taxon>
        <taxon>Vibrionales</taxon>
        <taxon>Vibrionaceae</taxon>
        <taxon>Vibrio</taxon>
    </lineage>
</organism>